<proteinExistence type="inferred from homology"/>
<accession>A0A537L700</accession>
<evidence type="ECO:0000313" key="5">
    <source>
        <dbReference type="EMBL" id="TMJ03791.1"/>
    </source>
</evidence>
<evidence type="ECO:0000256" key="2">
    <source>
        <dbReference type="HAMAP-Rule" id="MF_00984"/>
    </source>
</evidence>
<evidence type="ECO:0000256" key="3">
    <source>
        <dbReference type="RuleBase" id="RU000524"/>
    </source>
</evidence>
<gene>
    <name evidence="5" type="ORF">E6H01_04835</name>
</gene>
<dbReference type="GO" id="GO:0003697">
    <property type="term" value="F:single-stranded DNA binding"/>
    <property type="evidence" value="ECO:0007669"/>
    <property type="project" value="UniProtKB-UniRule"/>
</dbReference>
<dbReference type="PROSITE" id="PS50935">
    <property type="entry name" value="SSB"/>
    <property type="match status" value="1"/>
</dbReference>
<dbReference type="InterPro" id="IPR011344">
    <property type="entry name" value="ssDNA-bd"/>
</dbReference>
<evidence type="ECO:0000313" key="6">
    <source>
        <dbReference type="Proteomes" id="UP000319353"/>
    </source>
</evidence>
<dbReference type="SUPFAM" id="SSF50249">
    <property type="entry name" value="Nucleic acid-binding proteins"/>
    <property type="match status" value="1"/>
</dbReference>
<dbReference type="AlphaFoldDB" id="A0A537L700"/>
<dbReference type="Proteomes" id="UP000319353">
    <property type="component" value="Unassembled WGS sequence"/>
</dbReference>
<dbReference type="GO" id="GO:0009295">
    <property type="term" value="C:nucleoid"/>
    <property type="evidence" value="ECO:0007669"/>
    <property type="project" value="TreeGrafter"/>
</dbReference>
<organism evidence="5 6">
    <name type="scientific">Candidatus Segetimicrobium genomatis</name>
    <dbReference type="NCBI Taxonomy" id="2569760"/>
    <lineage>
        <taxon>Bacteria</taxon>
        <taxon>Bacillati</taxon>
        <taxon>Candidatus Sysuimicrobiota</taxon>
        <taxon>Candidatus Sysuimicrobiia</taxon>
        <taxon>Candidatus Sysuimicrobiales</taxon>
        <taxon>Candidatus Segetimicrobiaceae</taxon>
        <taxon>Candidatus Segetimicrobium</taxon>
    </lineage>
</organism>
<comment type="subunit">
    <text evidence="2">Homotetramer.</text>
</comment>
<dbReference type="HAMAP" id="MF_00984">
    <property type="entry name" value="SSB"/>
    <property type="match status" value="1"/>
</dbReference>
<dbReference type="Pfam" id="PF00436">
    <property type="entry name" value="SSB"/>
    <property type="match status" value="1"/>
</dbReference>
<dbReference type="InterPro" id="IPR000424">
    <property type="entry name" value="Primosome_PriB/ssb"/>
</dbReference>
<dbReference type="CDD" id="cd04496">
    <property type="entry name" value="SSB_OBF"/>
    <property type="match status" value="1"/>
</dbReference>
<evidence type="ECO:0000256" key="1">
    <source>
        <dbReference type="ARBA" id="ARBA00023125"/>
    </source>
</evidence>
<keyword evidence="1 2" id="KW-0238">DNA-binding</keyword>
<dbReference type="Gene3D" id="2.40.50.140">
    <property type="entry name" value="Nucleic acid-binding proteins"/>
    <property type="match status" value="1"/>
</dbReference>
<dbReference type="GO" id="GO:0006260">
    <property type="term" value="P:DNA replication"/>
    <property type="evidence" value="ECO:0007669"/>
    <property type="project" value="InterPro"/>
</dbReference>
<sequence length="137" mass="14807">MTKAPEMTDERAEPKPDGRAGGRGINQVALVGRLARDPELRTVGDGVPRAWFVVAVPRAYAGKDGDREADFINVVAWRQLASVVGEHLQKGRLVGITGRLQVSSFEAQDGSRRSTTEVIADQVVFLDAPRKPAKTDG</sequence>
<feature type="region of interest" description="Disordered" evidence="4">
    <location>
        <begin position="1"/>
        <end position="23"/>
    </location>
</feature>
<dbReference type="InterPro" id="IPR012340">
    <property type="entry name" value="NA-bd_OB-fold"/>
</dbReference>
<evidence type="ECO:0000256" key="4">
    <source>
        <dbReference type="SAM" id="MobiDB-lite"/>
    </source>
</evidence>
<name>A0A537L700_9BACT</name>
<feature type="compositionally biased region" description="Basic and acidic residues" evidence="4">
    <location>
        <begin position="1"/>
        <end position="20"/>
    </location>
</feature>
<protein>
    <recommendedName>
        <fullName evidence="2 3">Single-stranded DNA-binding protein</fullName>
        <shortName evidence="2">SSB</shortName>
    </recommendedName>
</protein>
<comment type="caution">
    <text evidence="5">The sequence shown here is derived from an EMBL/GenBank/DDBJ whole genome shotgun (WGS) entry which is preliminary data.</text>
</comment>
<dbReference type="NCBIfam" id="TIGR00621">
    <property type="entry name" value="ssb"/>
    <property type="match status" value="1"/>
</dbReference>
<comment type="caution">
    <text evidence="2">Lacks conserved residue(s) required for the propagation of feature annotation.</text>
</comment>
<reference evidence="5 6" key="1">
    <citation type="journal article" date="2019" name="Nat. Microbiol.">
        <title>Mediterranean grassland soil C-N compound turnover is dependent on rainfall and depth, and is mediated by genomically divergent microorganisms.</title>
        <authorList>
            <person name="Diamond S."/>
            <person name="Andeer P.F."/>
            <person name="Li Z."/>
            <person name="Crits-Christoph A."/>
            <person name="Burstein D."/>
            <person name="Anantharaman K."/>
            <person name="Lane K.R."/>
            <person name="Thomas B.C."/>
            <person name="Pan C."/>
            <person name="Northen T.R."/>
            <person name="Banfield J.F."/>
        </authorList>
    </citation>
    <scope>NUCLEOTIDE SEQUENCE [LARGE SCALE GENOMIC DNA]</scope>
    <source>
        <strain evidence="5">NP_4</strain>
    </source>
</reference>
<dbReference type="PANTHER" id="PTHR10302:SF27">
    <property type="entry name" value="SINGLE-STRANDED DNA-BINDING PROTEIN"/>
    <property type="match status" value="1"/>
</dbReference>
<dbReference type="PANTHER" id="PTHR10302">
    <property type="entry name" value="SINGLE-STRANDED DNA-BINDING PROTEIN"/>
    <property type="match status" value="1"/>
</dbReference>
<dbReference type="EMBL" id="VBAL01000057">
    <property type="protein sequence ID" value="TMJ03791.1"/>
    <property type="molecule type" value="Genomic_DNA"/>
</dbReference>